<name>K9GC30_PEND2</name>
<evidence type="ECO:0000313" key="1">
    <source>
        <dbReference type="EMBL" id="EKV10826.1"/>
    </source>
</evidence>
<dbReference type="HOGENOM" id="CLU_2923350_0_0_1"/>
<dbReference type="InParanoid" id="K9GC30"/>
<protein>
    <submittedName>
        <fullName evidence="1">Uncharacterized protein</fullName>
    </submittedName>
</protein>
<dbReference type="EMBL" id="AKCT01000216">
    <property type="protein sequence ID" value="EKV10826.1"/>
    <property type="molecule type" value="Genomic_DNA"/>
</dbReference>
<keyword evidence="2" id="KW-1185">Reference proteome</keyword>
<dbReference type="AlphaFoldDB" id="K9GC30"/>
<accession>K9GC30</accession>
<comment type="caution">
    <text evidence="1">The sequence shown here is derived from an EMBL/GenBank/DDBJ whole genome shotgun (WGS) entry which is preliminary data.</text>
</comment>
<sequence length="61" mass="6903">MRVSHLASRLLDRRYSFDRISSRSTAVRFRRTSGPEKRQRDAIIAMARSISSTDSSCPAGM</sequence>
<gene>
    <name evidence="1" type="ORF">PDIG_53140</name>
</gene>
<proteinExistence type="predicted"/>
<reference evidence="2" key="1">
    <citation type="journal article" date="2012" name="BMC Genomics">
        <title>Genome sequence of the necrotrophic fungus Penicillium digitatum, the main postharvest pathogen of citrus.</title>
        <authorList>
            <person name="Marcet-Houben M."/>
            <person name="Ballester A.-R."/>
            <person name="de la Fuente B."/>
            <person name="Harries E."/>
            <person name="Marcos J.F."/>
            <person name="Gonzalez-Candelas L."/>
            <person name="Gabaldon T."/>
        </authorList>
    </citation>
    <scope>NUCLEOTIDE SEQUENCE [LARGE SCALE GENOMIC DNA]</scope>
    <source>
        <strain evidence="2">PHI26 / CECT 20796</strain>
    </source>
</reference>
<evidence type="ECO:0000313" key="2">
    <source>
        <dbReference type="Proteomes" id="UP000009882"/>
    </source>
</evidence>
<organism evidence="1 2">
    <name type="scientific">Penicillium digitatum (strain PHI26 / CECT 20796)</name>
    <name type="common">Green mold</name>
    <dbReference type="NCBI Taxonomy" id="1170229"/>
    <lineage>
        <taxon>Eukaryota</taxon>
        <taxon>Fungi</taxon>
        <taxon>Dikarya</taxon>
        <taxon>Ascomycota</taxon>
        <taxon>Pezizomycotina</taxon>
        <taxon>Eurotiomycetes</taxon>
        <taxon>Eurotiomycetidae</taxon>
        <taxon>Eurotiales</taxon>
        <taxon>Aspergillaceae</taxon>
        <taxon>Penicillium</taxon>
    </lineage>
</organism>
<dbReference type="Proteomes" id="UP000009882">
    <property type="component" value="Unassembled WGS sequence"/>
</dbReference>